<reference evidence="1 2" key="1">
    <citation type="journal article" date="2021" name="Nat. Plants">
        <title>The Taxus genome provides insights into paclitaxel biosynthesis.</title>
        <authorList>
            <person name="Xiong X."/>
            <person name="Gou J."/>
            <person name="Liao Q."/>
            <person name="Li Y."/>
            <person name="Zhou Q."/>
            <person name="Bi G."/>
            <person name="Li C."/>
            <person name="Du R."/>
            <person name="Wang X."/>
            <person name="Sun T."/>
            <person name="Guo L."/>
            <person name="Liang H."/>
            <person name="Lu P."/>
            <person name="Wu Y."/>
            <person name="Zhang Z."/>
            <person name="Ro D.K."/>
            <person name="Shang Y."/>
            <person name="Huang S."/>
            <person name="Yan J."/>
        </authorList>
    </citation>
    <scope>NUCLEOTIDE SEQUENCE [LARGE SCALE GENOMIC DNA]</scope>
    <source>
        <strain evidence="1">Ta-2019</strain>
    </source>
</reference>
<organism evidence="1 2">
    <name type="scientific">Taxus chinensis</name>
    <name type="common">Chinese yew</name>
    <name type="synonym">Taxus wallichiana var. chinensis</name>
    <dbReference type="NCBI Taxonomy" id="29808"/>
    <lineage>
        <taxon>Eukaryota</taxon>
        <taxon>Viridiplantae</taxon>
        <taxon>Streptophyta</taxon>
        <taxon>Embryophyta</taxon>
        <taxon>Tracheophyta</taxon>
        <taxon>Spermatophyta</taxon>
        <taxon>Pinopsida</taxon>
        <taxon>Pinidae</taxon>
        <taxon>Conifers II</taxon>
        <taxon>Cupressales</taxon>
        <taxon>Taxaceae</taxon>
        <taxon>Taxus</taxon>
    </lineage>
</organism>
<feature type="non-terminal residue" evidence="1">
    <location>
        <position position="54"/>
    </location>
</feature>
<sequence length="54" mass="5988">VVDEDATELDFPEVFAWLSYVTLYVTLGVVEDVGMDLVMACDEDMGIVLVIFSL</sequence>
<feature type="non-terminal residue" evidence="1">
    <location>
        <position position="1"/>
    </location>
</feature>
<dbReference type="AlphaFoldDB" id="A0AA38G9Z9"/>
<dbReference type="Proteomes" id="UP000824469">
    <property type="component" value="Unassembled WGS sequence"/>
</dbReference>
<accession>A0AA38G9Z9</accession>
<dbReference type="EMBL" id="JAHRHJ020000004">
    <property type="protein sequence ID" value="KAH9318073.1"/>
    <property type="molecule type" value="Genomic_DNA"/>
</dbReference>
<gene>
    <name evidence="1" type="ORF">KI387_019842</name>
</gene>
<name>A0AA38G9Z9_TAXCH</name>
<proteinExistence type="predicted"/>
<protein>
    <submittedName>
        <fullName evidence="1">Uncharacterized protein</fullName>
    </submittedName>
</protein>
<comment type="caution">
    <text evidence="1">The sequence shown here is derived from an EMBL/GenBank/DDBJ whole genome shotgun (WGS) entry which is preliminary data.</text>
</comment>
<keyword evidence="2" id="KW-1185">Reference proteome</keyword>
<evidence type="ECO:0000313" key="1">
    <source>
        <dbReference type="EMBL" id="KAH9318073.1"/>
    </source>
</evidence>
<evidence type="ECO:0000313" key="2">
    <source>
        <dbReference type="Proteomes" id="UP000824469"/>
    </source>
</evidence>